<proteinExistence type="predicted"/>
<feature type="domain" description="THIF-type NAD/FAD binding fold" evidence="1">
    <location>
        <begin position="10"/>
        <end position="182"/>
    </location>
</feature>
<protein>
    <recommendedName>
        <fullName evidence="1">THIF-type NAD/FAD binding fold domain-containing protein</fullName>
    </recommendedName>
</protein>
<dbReference type="InterPro" id="IPR035985">
    <property type="entry name" value="Ubiquitin-activating_enz"/>
</dbReference>
<dbReference type="Pfam" id="PF00899">
    <property type="entry name" value="ThiF"/>
    <property type="match status" value="1"/>
</dbReference>
<dbReference type="GO" id="GO:0061504">
    <property type="term" value="P:cyclic threonylcarbamoyladenosine biosynthetic process"/>
    <property type="evidence" value="ECO:0007669"/>
    <property type="project" value="TreeGrafter"/>
</dbReference>
<evidence type="ECO:0000313" key="3">
    <source>
        <dbReference type="Proteomes" id="UP000438699"/>
    </source>
</evidence>
<dbReference type="SUPFAM" id="SSF69572">
    <property type="entry name" value="Activating enzymes of the ubiquitin-like proteins"/>
    <property type="match status" value="1"/>
</dbReference>
<dbReference type="InterPro" id="IPR000594">
    <property type="entry name" value="ThiF_NAD_FAD-bd"/>
</dbReference>
<dbReference type="PANTHER" id="PTHR43267">
    <property type="entry name" value="TRNA THREONYLCARBAMOYLADENOSINE DEHYDRATASE"/>
    <property type="match status" value="1"/>
</dbReference>
<sequence>MTPTPFSPDAGISAFTHEHRRKLAASKVVVAGVGGVGGIEAAVLAGLGVGEMTIFDPGIFDEPDMNRQFGATVSTLGENKAVATARQLRKINPAMRLTVLDHAPPTAETLDEIMAGAHVAIDAIDYMGFDYKALFAQCVRRAGLYNFTAPISGLATAIFILDPDGITLEELYDAPADESLWPAHKLPLDRLLGPKLYGPLVADMMEGRRTYLSNCAGIATFNGGLVALEIALLLTGLRSPEELVCAPEAVYADLLTRECGSYNLMEAKQS</sequence>
<keyword evidence="3" id="KW-1185">Reference proteome</keyword>
<dbReference type="EMBL" id="WAIE01000001">
    <property type="protein sequence ID" value="KAB1443144.1"/>
    <property type="molecule type" value="Genomic_DNA"/>
</dbReference>
<comment type="caution">
    <text evidence="2">The sequence shown here is derived from an EMBL/GenBank/DDBJ whole genome shotgun (WGS) entry which is preliminary data.</text>
</comment>
<dbReference type="RefSeq" id="WP_151149476.1">
    <property type="nucleotide sequence ID" value="NZ_WAIE01000001.1"/>
</dbReference>
<dbReference type="Proteomes" id="UP000438699">
    <property type="component" value="Unassembled WGS sequence"/>
</dbReference>
<dbReference type="InterPro" id="IPR045886">
    <property type="entry name" value="ThiF/MoeB/HesA"/>
</dbReference>
<reference evidence="2 3" key="1">
    <citation type="journal article" date="2017" name="Int. J. Syst. Evol. Microbiol.">
        <title>Desulfovibrio senegalensis sp. nov., a mesophilic sulfate reducer isolated from marine sediment.</title>
        <authorList>
            <person name="Thioye A."/>
            <person name="Gam Z.B.A."/>
            <person name="Mbengue M."/>
            <person name="Cayol J.L."/>
            <person name="Joseph-Bartoli M."/>
            <person name="Toure-Kane C."/>
            <person name="Labat M."/>
        </authorList>
    </citation>
    <scope>NUCLEOTIDE SEQUENCE [LARGE SCALE GENOMIC DNA]</scope>
    <source>
        <strain evidence="2 3">DSM 101509</strain>
    </source>
</reference>
<gene>
    <name evidence="2" type="ORF">F8A88_02450</name>
</gene>
<accession>A0A6N6N500</accession>
<dbReference type="OrthoDB" id="272552at2"/>
<dbReference type="Gene3D" id="3.40.50.720">
    <property type="entry name" value="NAD(P)-binding Rossmann-like Domain"/>
    <property type="match status" value="1"/>
</dbReference>
<organism evidence="2 3">
    <name type="scientific">Pseudodesulfovibrio senegalensis</name>
    <dbReference type="NCBI Taxonomy" id="1721087"/>
    <lineage>
        <taxon>Bacteria</taxon>
        <taxon>Pseudomonadati</taxon>
        <taxon>Thermodesulfobacteriota</taxon>
        <taxon>Desulfovibrionia</taxon>
        <taxon>Desulfovibrionales</taxon>
        <taxon>Desulfovibrionaceae</taxon>
    </lineage>
</organism>
<evidence type="ECO:0000259" key="1">
    <source>
        <dbReference type="Pfam" id="PF00899"/>
    </source>
</evidence>
<dbReference type="AlphaFoldDB" id="A0A6N6N500"/>
<evidence type="ECO:0000313" key="2">
    <source>
        <dbReference type="EMBL" id="KAB1443144.1"/>
    </source>
</evidence>
<name>A0A6N6N500_9BACT</name>
<dbReference type="GO" id="GO:0008641">
    <property type="term" value="F:ubiquitin-like modifier activating enzyme activity"/>
    <property type="evidence" value="ECO:0007669"/>
    <property type="project" value="InterPro"/>
</dbReference>
<dbReference type="PANTHER" id="PTHR43267:SF1">
    <property type="entry name" value="TRNA THREONYLCARBAMOYLADENOSINE DEHYDRATASE"/>
    <property type="match status" value="1"/>
</dbReference>
<dbReference type="GO" id="GO:0061503">
    <property type="term" value="F:tRNA threonylcarbamoyladenosine dehydratase"/>
    <property type="evidence" value="ECO:0007669"/>
    <property type="project" value="TreeGrafter"/>
</dbReference>